<proteinExistence type="predicted"/>
<feature type="region of interest" description="Disordered" evidence="1">
    <location>
        <begin position="156"/>
        <end position="181"/>
    </location>
</feature>
<reference evidence="2 3" key="1">
    <citation type="submission" date="2010-05" db="EMBL/GenBank/DDBJ databases">
        <title>The Genome Sequence of Thecamonas trahens ATCC 50062.</title>
        <authorList>
            <consortium name="The Broad Institute Genome Sequencing Platform"/>
            <person name="Russ C."/>
            <person name="Cuomo C."/>
            <person name="Shea T."/>
            <person name="Young S.K."/>
            <person name="Zeng Q."/>
            <person name="Koehrsen M."/>
            <person name="Haas B."/>
            <person name="Borodovsky M."/>
            <person name="Guigo R."/>
            <person name="Alvarado L."/>
            <person name="Berlin A."/>
            <person name="Bochicchio J."/>
            <person name="Borenstein D."/>
            <person name="Chapman S."/>
            <person name="Chen Z."/>
            <person name="Freedman E."/>
            <person name="Gellesch M."/>
            <person name="Goldberg J."/>
            <person name="Griggs A."/>
            <person name="Gujja S."/>
            <person name="Heilman E."/>
            <person name="Heiman D."/>
            <person name="Hepburn T."/>
            <person name="Howarth C."/>
            <person name="Jen D."/>
            <person name="Larson L."/>
            <person name="Mehta T."/>
            <person name="Park D."/>
            <person name="Pearson M."/>
            <person name="Roberts A."/>
            <person name="Saif S."/>
            <person name="Shenoy N."/>
            <person name="Sisk P."/>
            <person name="Stolte C."/>
            <person name="Sykes S."/>
            <person name="Thomson T."/>
            <person name="Walk T."/>
            <person name="White J."/>
            <person name="Yandava C."/>
            <person name="Burger G."/>
            <person name="Gray M.W."/>
            <person name="Holland P.W.H."/>
            <person name="King N."/>
            <person name="Lang F.B.F."/>
            <person name="Roger A.J."/>
            <person name="Ruiz-Trillo I."/>
            <person name="Lander E."/>
            <person name="Nusbaum C."/>
        </authorList>
    </citation>
    <scope>NUCLEOTIDE SEQUENCE [LARGE SCALE GENOMIC DNA]</scope>
    <source>
        <strain evidence="2 3">ATCC 50062</strain>
    </source>
</reference>
<gene>
    <name evidence="2" type="ORF">AMSG_01668</name>
</gene>
<evidence type="ECO:0000313" key="3">
    <source>
        <dbReference type="Proteomes" id="UP000054408"/>
    </source>
</evidence>
<dbReference type="EMBL" id="GL349438">
    <property type="protein sequence ID" value="KNC54816.1"/>
    <property type="molecule type" value="Genomic_DNA"/>
</dbReference>
<name>A0A0L0DRZ7_THETB</name>
<dbReference type="GeneID" id="25561411"/>
<feature type="compositionally biased region" description="Polar residues" evidence="1">
    <location>
        <begin position="1"/>
        <end position="11"/>
    </location>
</feature>
<evidence type="ECO:0000313" key="2">
    <source>
        <dbReference type="EMBL" id="KNC54816.1"/>
    </source>
</evidence>
<dbReference type="Proteomes" id="UP000054408">
    <property type="component" value="Unassembled WGS sequence"/>
</dbReference>
<dbReference type="AlphaFoldDB" id="A0A0L0DRZ7"/>
<organism evidence="2 3">
    <name type="scientific">Thecamonas trahens ATCC 50062</name>
    <dbReference type="NCBI Taxonomy" id="461836"/>
    <lineage>
        <taxon>Eukaryota</taxon>
        <taxon>Apusozoa</taxon>
        <taxon>Apusomonadida</taxon>
        <taxon>Apusomonadidae</taxon>
        <taxon>Thecamonas</taxon>
    </lineage>
</organism>
<feature type="compositionally biased region" description="Basic residues" evidence="1">
    <location>
        <begin position="58"/>
        <end position="68"/>
    </location>
</feature>
<dbReference type="RefSeq" id="XP_013761715.1">
    <property type="nucleotide sequence ID" value="XM_013906261.1"/>
</dbReference>
<accession>A0A0L0DRZ7</accession>
<keyword evidence="3" id="KW-1185">Reference proteome</keyword>
<sequence length="311" mass="31247">MTRIRITNPSTGEEVVVDKAKEPPPSPVHASHPLPLPSPSPSLSPSPSPSRPLPAQRHSARRRPRPTVRTRGSALYASASPTSPVSADVVSAGSQPSLSPTAAWSGSGGSPSGSPPAAARAFAHPSGSPSSPSVAWAGPGPAVAAAAAVDGLGALRSPTASSPSPAARPWTPYGSPASEKGMSAVSPFQLRTTEGLDPSAASAVLGAASWMVDQVDAAAGSPVPGERLMMARISSTARNVPAHLIGAVDAPLPACVRVGICERFQAELDTTFNNVVYFAGPDAGWLTIDALTASMMGSGLSRPGTASASHE</sequence>
<feature type="region of interest" description="Disordered" evidence="1">
    <location>
        <begin position="1"/>
        <end position="137"/>
    </location>
</feature>
<feature type="compositionally biased region" description="Low complexity" evidence="1">
    <location>
        <begin position="115"/>
        <end position="137"/>
    </location>
</feature>
<dbReference type="STRING" id="461836.A0A0L0DRZ7"/>
<feature type="compositionally biased region" description="Pro residues" evidence="1">
    <location>
        <begin position="34"/>
        <end position="52"/>
    </location>
</feature>
<feature type="compositionally biased region" description="Low complexity" evidence="1">
    <location>
        <begin position="156"/>
        <end position="169"/>
    </location>
</feature>
<evidence type="ECO:0000256" key="1">
    <source>
        <dbReference type="SAM" id="MobiDB-lite"/>
    </source>
</evidence>
<protein>
    <submittedName>
        <fullName evidence="2">Uncharacterized protein</fullName>
    </submittedName>
</protein>